<proteinExistence type="predicted"/>
<accession>A0A094YVB8</accession>
<feature type="compositionally biased region" description="Polar residues" evidence="1">
    <location>
        <begin position="24"/>
        <end position="41"/>
    </location>
</feature>
<gene>
    <name evidence="2" type="ORF">AtDm6_0547</name>
</gene>
<dbReference type="STRING" id="104102.AtDm6_0547"/>
<reference evidence="2 3" key="1">
    <citation type="submission" date="2014-06" db="EMBL/GenBank/DDBJ databases">
        <title>Functional and comparative genomic analyses of the Drosophila gut microbiota identify candidate symbiosis factors.</title>
        <authorList>
            <person name="Newell P.D."/>
            <person name="Chaston J.M."/>
            <person name="Douglas A.E."/>
        </authorList>
    </citation>
    <scope>NUCLEOTIDE SEQUENCE [LARGE SCALE GENOMIC DNA]</scope>
    <source>
        <strain evidence="2 3">DmCS_006</strain>
    </source>
</reference>
<name>A0A094YVB8_9PROT</name>
<dbReference type="AlphaFoldDB" id="A0A094YVB8"/>
<sequence length="176" mass="19268">MLVMLSACAEENAQHDPAPHNPHHTLSTQLGGHSFHPSNTAPDVFSATHENVEQESQARSTVCSALKAEPTLTLTLMFGLKRPQGADITQHEWQEFVKTTITPRFPSGLSILPVEGQWQDRVTGKIGQEPSRFVLISAPVSTPNLSQNIAEIRSSYQHRFNQQAVGVTITPSCSAF</sequence>
<keyword evidence="3" id="KW-1185">Reference proteome</keyword>
<evidence type="ECO:0000256" key="1">
    <source>
        <dbReference type="SAM" id="MobiDB-lite"/>
    </source>
</evidence>
<dbReference type="Pfam" id="PF12098">
    <property type="entry name" value="DUF3574"/>
    <property type="match status" value="1"/>
</dbReference>
<organism evidence="2 3">
    <name type="scientific">Acetobacter tropicalis</name>
    <dbReference type="NCBI Taxonomy" id="104102"/>
    <lineage>
        <taxon>Bacteria</taxon>
        <taxon>Pseudomonadati</taxon>
        <taxon>Pseudomonadota</taxon>
        <taxon>Alphaproteobacteria</taxon>
        <taxon>Acetobacterales</taxon>
        <taxon>Acetobacteraceae</taxon>
        <taxon>Acetobacter</taxon>
    </lineage>
</organism>
<feature type="region of interest" description="Disordered" evidence="1">
    <location>
        <begin position="13"/>
        <end position="43"/>
    </location>
</feature>
<dbReference type="PATRIC" id="fig|104102.7.peg.544"/>
<protein>
    <recommendedName>
        <fullName evidence="4">DUF3574 domain-containing protein</fullName>
    </recommendedName>
</protein>
<evidence type="ECO:0008006" key="4">
    <source>
        <dbReference type="Google" id="ProtNLM"/>
    </source>
</evidence>
<dbReference type="InterPro" id="IPR021957">
    <property type="entry name" value="DUF3574"/>
</dbReference>
<evidence type="ECO:0000313" key="2">
    <source>
        <dbReference type="EMBL" id="KGB25352.1"/>
    </source>
</evidence>
<dbReference type="Proteomes" id="UP000029448">
    <property type="component" value="Unassembled WGS sequence"/>
</dbReference>
<evidence type="ECO:0000313" key="3">
    <source>
        <dbReference type="Proteomes" id="UP000029448"/>
    </source>
</evidence>
<comment type="caution">
    <text evidence="2">The sequence shown here is derived from an EMBL/GenBank/DDBJ whole genome shotgun (WGS) entry which is preliminary data.</text>
</comment>
<dbReference type="EMBL" id="JOKM01000018">
    <property type="protein sequence ID" value="KGB25352.1"/>
    <property type="molecule type" value="Genomic_DNA"/>
</dbReference>